<comment type="catalytic activity">
    <reaction evidence="10 11">
        <text>DNA(n) + a 2'-deoxyribonucleoside 5'-triphosphate = DNA(n+1) + diphosphate</text>
        <dbReference type="Rhea" id="RHEA:22508"/>
        <dbReference type="Rhea" id="RHEA-COMP:17339"/>
        <dbReference type="Rhea" id="RHEA-COMP:17340"/>
        <dbReference type="ChEBI" id="CHEBI:33019"/>
        <dbReference type="ChEBI" id="CHEBI:61560"/>
        <dbReference type="ChEBI" id="CHEBI:173112"/>
        <dbReference type="EC" id="2.7.7.7"/>
    </reaction>
</comment>
<evidence type="ECO:0000259" key="12">
    <source>
        <dbReference type="SMART" id="SM00382"/>
    </source>
</evidence>
<dbReference type="PANTHER" id="PTHR11669:SF0">
    <property type="entry name" value="PROTEIN STICHEL-LIKE 2"/>
    <property type="match status" value="1"/>
</dbReference>
<dbReference type="PANTHER" id="PTHR11669">
    <property type="entry name" value="REPLICATION FACTOR C / DNA POLYMERASE III GAMMA-TAU SUBUNIT"/>
    <property type="match status" value="1"/>
</dbReference>
<dbReference type="Pfam" id="PF13177">
    <property type="entry name" value="DNA_pol3_delta2"/>
    <property type="match status" value="1"/>
</dbReference>
<dbReference type="InterPro" id="IPR012763">
    <property type="entry name" value="DNA_pol_III_sug/sutau_N"/>
</dbReference>
<dbReference type="InterPro" id="IPR027417">
    <property type="entry name" value="P-loop_NTPase"/>
</dbReference>
<dbReference type="Gene3D" id="1.20.272.10">
    <property type="match status" value="1"/>
</dbReference>
<evidence type="ECO:0000256" key="6">
    <source>
        <dbReference type="ARBA" id="ARBA00022741"/>
    </source>
</evidence>
<evidence type="ECO:0000256" key="4">
    <source>
        <dbReference type="ARBA" id="ARBA00022705"/>
    </source>
</evidence>
<keyword evidence="6 11" id="KW-0547">Nucleotide-binding</keyword>
<evidence type="ECO:0000256" key="1">
    <source>
        <dbReference type="ARBA" id="ARBA00006360"/>
    </source>
</evidence>
<dbReference type="InterPro" id="IPR021029">
    <property type="entry name" value="DNA_pol_III_tau_dom-5"/>
</dbReference>
<dbReference type="NCBIfam" id="NF004046">
    <property type="entry name" value="PRK05563.1"/>
    <property type="match status" value="1"/>
</dbReference>
<organism evidence="13 14">
    <name type="scientific">Methylophilales bacterium HTCC2181</name>
    <dbReference type="NCBI Taxonomy" id="383631"/>
    <lineage>
        <taxon>Bacteria</taxon>
        <taxon>Pseudomonadati</taxon>
        <taxon>Pseudomonadota</taxon>
        <taxon>Betaproteobacteria</taxon>
        <taxon>Nitrosomonadales</taxon>
        <taxon>OM43 clade</taxon>
    </lineage>
</organism>
<evidence type="ECO:0000256" key="3">
    <source>
        <dbReference type="ARBA" id="ARBA00022695"/>
    </source>
</evidence>
<dbReference type="GO" id="GO:0009360">
    <property type="term" value="C:DNA polymerase III complex"/>
    <property type="evidence" value="ECO:0007669"/>
    <property type="project" value="InterPro"/>
</dbReference>
<protein>
    <recommendedName>
        <fullName evidence="11">DNA polymerase III subunit gamma/tau</fullName>
        <ecNumber evidence="11">2.7.7.7</ecNumber>
    </recommendedName>
</protein>
<dbReference type="EMBL" id="AAUX01000001">
    <property type="protein sequence ID" value="EAV47364.1"/>
    <property type="molecule type" value="Genomic_DNA"/>
</dbReference>
<dbReference type="InterPro" id="IPR050238">
    <property type="entry name" value="DNA_Rep/Repair_Clamp_Loader"/>
</dbReference>
<dbReference type="Pfam" id="PF12169">
    <property type="entry name" value="DNA_pol3_gamma3"/>
    <property type="match status" value="1"/>
</dbReference>
<dbReference type="Gene3D" id="3.30.300.150">
    <property type="entry name" value="DNA polymerase III, tau subunit, domain V"/>
    <property type="match status" value="1"/>
</dbReference>
<comment type="subunit">
    <text evidence="11">DNA polymerase III contains a core (composed of alpha, epsilon and theta chains) that associates with a tau subunit. This core dimerizes to form the POLIII' complex. PolIII' associates with the gamma complex (composed of gamma, delta, delta', psi and chi chains) and with the beta chain to form the complete DNA polymerase III complex.</text>
</comment>
<dbReference type="Pfam" id="PF12170">
    <property type="entry name" value="DNA_pol3_tau_5"/>
    <property type="match status" value="1"/>
</dbReference>
<dbReference type="GO" id="GO:0003677">
    <property type="term" value="F:DNA binding"/>
    <property type="evidence" value="ECO:0007669"/>
    <property type="project" value="InterPro"/>
</dbReference>
<accession>A0P754</accession>
<gene>
    <name evidence="11" type="primary">dnaX</name>
    <name evidence="13" type="ORF">MB2181_04785</name>
</gene>
<feature type="domain" description="AAA+ ATPase" evidence="12">
    <location>
        <begin position="37"/>
        <end position="179"/>
    </location>
</feature>
<reference evidence="13 14" key="1">
    <citation type="submission" date="2006-11" db="EMBL/GenBank/DDBJ databases">
        <authorList>
            <person name="Giovannoni S."/>
            <person name="Vergin K."/>
            <person name="Ferriera S."/>
            <person name="Johnson J."/>
            <person name="Kravitz S."/>
            <person name="Beeson K."/>
            <person name="Sutton G."/>
            <person name="Rogers Y.-H."/>
            <person name="Friedman R."/>
            <person name="Frazier M."/>
            <person name="Venter J.C."/>
        </authorList>
    </citation>
    <scope>NUCLEOTIDE SEQUENCE [LARGE SCALE GENOMIC DNA]</scope>
    <source>
        <strain evidence="13 14">HTCC2181</strain>
    </source>
</reference>
<dbReference type="NCBIfam" id="TIGR02397">
    <property type="entry name" value="dnaX_nterm"/>
    <property type="match status" value="1"/>
</dbReference>
<dbReference type="InterPro" id="IPR045085">
    <property type="entry name" value="HLD_clamp_pol_III_gamma_tau"/>
</dbReference>
<comment type="caution">
    <text evidence="13">The sequence shown here is derived from an EMBL/GenBank/DDBJ whole genome shotgun (WGS) entry which is preliminary data.</text>
</comment>
<dbReference type="GO" id="GO:0005524">
    <property type="term" value="F:ATP binding"/>
    <property type="evidence" value="ECO:0007669"/>
    <property type="project" value="UniProtKB-KW"/>
</dbReference>
<comment type="function">
    <text evidence="11">DNA polymerase III is a complex, multichain enzyme responsible for most of the replicative synthesis in bacteria. This DNA polymerase also exhibits 3' to 5' exonuclease activity.</text>
</comment>
<dbReference type="FunFam" id="1.10.8.60:FF:000013">
    <property type="entry name" value="DNA polymerase III subunit gamma/tau"/>
    <property type="match status" value="1"/>
</dbReference>
<dbReference type="Pfam" id="PF22608">
    <property type="entry name" value="DNAX_ATPase_lid"/>
    <property type="match status" value="1"/>
</dbReference>
<keyword evidence="2 11" id="KW-0808">Transferase</keyword>
<evidence type="ECO:0000256" key="2">
    <source>
        <dbReference type="ARBA" id="ARBA00022679"/>
    </source>
</evidence>
<sequence length="544" mass="60758">MSYQVLARKWRPKSFDTLIGQESAVQAIANALDQNRLHHAYLFNGTRGIGKTTIARILAKSLNCEQGISSKPCLTCSACQEIDVGRYVDLIELDAASNTGVDNMIDLLENAQYAPSSGRFKVYIIDEVHMLSKSAFNAMLKTLEEPPEHVKFILATTEPQKVPITVLSRCLQFNLKQMTTENIASHLTSILTEEKIGSESGAIQIIAKAANGSMRDALSILDQAIAYSSEKISTEKVTQMLGTIEDDILFDIIKHLIDKNGKGLTDIAKAMEEKNTSFDDALNGLAKLVHELAVCKIIPDQYAESSKKNLYEEFAKKLTGETLQLFYQISINGRKDLYLAPDPITGFTMTLLRMLAFYPASNSLKEKSDPITKTQTEAPEKKSLIPRIAEKTFTAKQDTTNSITNAPTKPKEPGNADFDGDWNVLVSQLKTGVAKTLAQECQFLSYKDNTFHLFLDEKHTYLSQNDYVQKLEEQLINHFNKKLKLDIKIDRVSTSPAIEKRTEKEALLKDAESAIMQDNFVKELISDFNAEIIPSSIEPIKKEK</sequence>
<dbReference type="CDD" id="cd00009">
    <property type="entry name" value="AAA"/>
    <property type="match status" value="1"/>
</dbReference>
<keyword evidence="9 11" id="KW-0239">DNA-directed DNA polymerase</keyword>
<dbReference type="AlphaFoldDB" id="A0P754"/>
<dbReference type="FunFam" id="3.40.50.300:FF:000014">
    <property type="entry name" value="DNA polymerase III subunit gamma/tau"/>
    <property type="match status" value="1"/>
</dbReference>
<evidence type="ECO:0000256" key="11">
    <source>
        <dbReference type="RuleBase" id="RU364063"/>
    </source>
</evidence>
<keyword evidence="4 11" id="KW-0235">DNA replication</keyword>
<dbReference type="CDD" id="cd18137">
    <property type="entry name" value="HLD_clamp_pol_III_gamma_tau"/>
    <property type="match status" value="1"/>
</dbReference>
<dbReference type="Gene3D" id="1.10.8.60">
    <property type="match status" value="1"/>
</dbReference>
<evidence type="ECO:0000256" key="9">
    <source>
        <dbReference type="ARBA" id="ARBA00022932"/>
    </source>
</evidence>
<dbReference type="GO" id="GO:0003887">
    <property type="term" value="F:DNA-directed DNA polymerase activity"/>
    <property type="evidence" value="ECO:0007669"/>
    <property type="project" value="UniProtKB-KW"/>
</dbReference>
<keyword evidence="14" id="KW-1185">Reference proteome</keyword>
<keyword evidence="7" id="KW-0862">Zinc</keyword>
<dbReference type="OrthoDB" id="9810148at2"/>
<dbReference type="InterPro" id="IPR008921">
    <property type="entry name" value="DNA_pol3_clamp-load_cplx_C"/>
</dbReference>
<dbReference type="SUPFAM" id="SSF48019">
    <property type="entry name" value="post-AAA+ oligomerization domain-like"/>
    <property type="match status" value="1"/>
</dbReference>
<dbReference type="Proteomes" id="UP000054262">
    <property type="component" value="Unassembled WGS sequence"/>
</dbReference>
<dbReference type="InterPro" id="IPR003593">
    <property type="entry name" value="AAA+_ATPase"/>
</dbReference>
<dbReference type="SMART" id="SM00382">
    <property type="entry name" value="AAA"/>
    <property type="match status" value="1"/>
</dbReference>
<dbReference type="InterPro" id="IPR038249">
    <property type="entry name" value="PolIII_tau_V_sf"/>
</dbReference>
<dbReference type="InterPro" id="IPR022754">
    <property type="entry name" value="DNA_pol_III_gamma-3"/>
</dbReference>
<dbReference type="InterPro" id="IPR001270">
    <property type="entry name" value="ClpA/B"/>
</dbReference>
<keyword evidence="8 11" id="KW-0067">ATP-binding</keyword>
<dbReference type="Gene3D" id="3.40.50.300">
    <property type="entry name" value="P-loop containing nucleotide triphosphate hydrolases"/>
    <property type="match status" value="1"/>
</dbReference>
<dbReference type="GO" id="GO:0006261">
    <property type="term" value="P:DNA-templated DNA replication"/>
    <property type="evidence" value="ECO:0007669"/>
    <property type="project" value="TreeGrafter"/>
</dbReference>
<name>A0P754_9PROT</name>
<keyword evidence="3 11" id="KW-0548">Nucleotidyltransferase</keyword>
<dbReference type="GO" id="GO:0046872">
    <property type="term" value="F:metal ion binding"/>
    <property type="evidence" value="ECO:0007669"/>
    <property type="project" value="UniProtKB-KW"/>
</dbReference>
<dbReference type="EC" id="2.7.7.7" evidence="11"/>
<dbReference type="PRINTS" id="PR00300">
    <property type="entry name" value="CLPPROTEASEA"/>
</dbReference>
<evidence type="ECO:0000313" key="13">
    <source>
        <dbReference type="EMBL" id="EAV47364.1"/>
    </source>
</evidence>
<dbReference type="NCBIfam" id="NF005942">
    <property type="entry name" value="PRK07994.1"/>
    <property type="match status" value="1"/>
</dbReference>
<keyword evidence="5" id="KW-0479">Metal-binding</keyword>
<proteinExistence type="inferred from homology"/>
<evidence type="ECO:0000313" key="14">
    <source>
        <dbReference type="Proteomes" id="UP000054262"/>
    </source>
</evidence>
<evidence type="ECO:0000256" key="8">
    <source>
        <dbReference type="ARBA" id="ARBA00022840"/>
    </source>
</evidence>
<evidence type="ECO:0000256" key="5">
    <source>
        <dbReference type="ARBA" id="ARBA00022723"/>
    </source>
</evidence>
<dbReference type="SUPFAM" id="SSF52540">
    <property type="entry name" value="P-loop containing nucleoside triphosphate hydrolases"/>
    <property type="match status" value="1"/>
</dbReference>
<evidence type="ECO:0000256" key="10">
    <source>
        <dbReference type="ARBA" id="ARBA00049244"/>
    </source>
</evidence>
<comment type="similarity">
    <text evidence="1 11">Belongs to the DnaX/STICHEL family.</text>
</comment>
<evidence type="ECO:0000256" key="7">
    <source>
        <dbReference type="ARBA" id="ARBA00022833"/>
    </source>
</evidence>